<dbReference type="OrthoDB" id="26525at2759"/>
<sequence length="189" mass="21006">MRKNLESAKNPTNPVDLFDCIVTQSLTLDINRGFCITTGYTMNPAHKKLIIFLHILGEIVKPAFGNDEDALGDITAEELGKVMRSLGQNPTQSQLQDMISELDADHTNSIDFEEFLTLMTATTKEFNPETELRQAFDVFDKDSSGTINSTELCQVMEAIGEKLTDGEIQEMMRIQTGTGQLAVRPPAYI</sequence>
<dbReference type="GO" id="GO:0016460">
    <property type="term" value="C:myosin II complex"/>
    <property type="evidence" value="ECO:0007669"/>
    <property type="project" value="TreeGrafter"/>
</dbReference>
<dbReference type="Proteomes" id="UP000234275">
    <property type="component" value="Unassembled WGS sequence"/>
</dbReference>
<dbReference type="SMART" id="SM00054">
    <property type="entry name" value="EFh"/>
    <property type="match status" value="3"/>
</dbReference>
<dbReference type="FunFam" id="1.10.238.10:FF:000001">
    <property type="entry name" value="Calmodulin 1"/>
    <property type="match status" value="1"/>
</dbReference>
<keyword evidence="2" id="KW-0677">Repeat</keyword>
<feature type="domain" description="EF-hand" evidence="4">
    <location>
        <begin position="127"/>
        <end position="162"/>
    </location>
</feature>
<protein>
    <recommendedName>
        <fullName evidence="1">Calmodulin</fullName>
    </recommendedName>
</protein>
<evidence type="ECO:0000313" key="6">
    <source>
        <dbReference type="Proteomes" id="UP000234275"/>
    </source>
</evidence>
<proteinExistence type="predicted"/>
<name>A0A2I2G5K9_9EURO</name>
<dbReference type="PROSITE" id="PS00018">
    <property type="entry name" value="EF_HAND_1"/>
    <property type="match status" value="2"/>
</dbReference>
<dbReference type="Gene3D" id="1.10.238.10">
    <property type="entry name" value="EF-hand"/>
    <property type="match status" value="2"/>
</dbReference>
<dbReference type="EMBL" id="MSFO01000005">
    <property type="protein sequence ID" value="PLB48168.1"/>
    <property type="molecule type" value="Genomic_DNA"/>
</dbReference>
<evidence type="ECO:0000256" key="1">
    <source>
        <dbReference type="ARBA" id="ARBA00020786"/>
    </source>
</evidence>
<dbReference type="GO" id="GO:0005509">
    <property type="term" value="F:calcium ion binding"/>
    <property type="evidence" value="ECO:0007669"/>
    <property type="project" value="InterPro"/>
</dbReference>
<dbReference type="SUPFAM" id="SSF47473">
    <property type="entry name" value="EF-hand"/>
    <property type="match status" value="1"/>
</dbReference>
<dbReference type="RefSeq" id="XP_024703470.1">
    <property type="nucleotide sequence ID" value="XM_024854820.1"/>
</dbReference>
<evidence type="ECO:0000259" key="4">
    <source>
        <dbReference type="PROSITE" id="PS50222"/>
    </source>
</evidence>
<dbReference type="STRING" id="1392250.A0A2I2G5K9"/>
<comment type="caution">
    <text evidence="5">The sequence shown here is derived from an EMBL/GenBank/DDBJ whole genome shotgun (WGS) entry which is preliminary data.</text>
</comment>
<organism evidence="5 6">
    <name type="scientific">Aspergillus steynii IBT 23096</name>
    <dbReference type="NCBI Taxonomy" id="1392250"/>
    <lineage>
        <taxon>Eukaryota</taxon>
        <taxon>Fungi</taxon>
        <taxon>Dikarya</taxon>
        <taxon>Ascomycota</taxon>
        <taxon>Pezizomycotina</taxon>
        <taxon>Eurotiomycetes</taxon>
        <taxon>Eurotiomycetidae</taxon>
        <taxon>Eurotiales</taxon>
        <taxon>Aspergillaceae</taxon>
        <taxon>Aspergillus</taxon>
        <taxon>Aspergillus subgen. Circumdati</taxon>
    </lineage>
</organism>
<dbReference type="AlphaFoldDB" id="A0A2I2G5K9"/>
<accession>A0A2I2G5K9</accession>
<dbReference type="PANTHER" id="PTHR23048">
    <property type="entry name" value="MYOSIN LIGHT CHAIN 1, 3"/>
    <property type="match status" value="1"/>
</dbReference>
<dbReference type="PANTHER" id="PTHR23048:SF0">
    <property type="entry name" value="CALMODULIN LIKE 3"/>
    <property type="match status" value="1"/>
</dbReference>
<dbReference type="GeneID" id="36562526"/>
<evidence type="ECO:0000256" key="2">
    <source>
        <dbReference type="ARBA" id="ARBA00022737"/>
    </source>
</evidence>
<dbReference type="InterPro" id="IPR018247">
    <property type="entry name" value="EF_Hand_1_Ca_BS"/>
</dbReference>
<reference evidence="5 6" key="1">
    <citation type="submission" date="2016-12" db="EMBL/GenBank/DDBJ databases">
        <title>The genomes of Aspergillus section Nigri reveals drivers in fungal speciation.</title>
        <authorList>
            <consortium name="DOE Joint Genome Institute"/>
            <person name="Vesth T.C."/>
            <person name="Nybo J."/>
            <person name="Theobald S."/>
            <person name="Brandl J."/>
            <person name="Frisvad J.C."/>
            <person name="Nielsen K.F."/>
            <person name="Lyhne E.K."/>
            <person name="Kogle M.E."/>
            <person name="Kuo A."/>
            <person name="Riley R."/>
            <person name="Clum A."/>
            <person name="Nolan M."/>
            <person name="Lipzen A."/>
            <person name="Salamov A."/>
            <person name="Henrissat B."/>
            <person name="Wiebenga A."/>
            <person name="De Vries R.P."/>
            <person name="Grigoriev I.V."/>
            <person name="Mortensen U.H."/>
            <person name="Andersen M.R."/>
            <person name="Baker S.E."/>
        </authorList>
    </citation>
    <scope>NUCLEOTIDE SEQUENCE [LARGE SCALE GENOMIC DNA]</scope>
    <source>
        <strain evidence="5 6">IBT 23096</strain>
    </source>
</reference>
<dbReference type="VEuPathDB" id="FungiDB:P170DRAFT_510850"/>
<gene>
    <name evidence="5" type="ORF">P170DRAFT_510850</name>
</gene>
<dbReference type="InterPro" id="IPR050230">
    <property type="entry name" value="CALM/Myosin/TropC-like"/>
</dbReference>
<dbReference type="InterPro" id="IPR002048">
    <property type="entry name" value="EF_hand_dom"/>
</dbReference>
<keyword evidence="6" id="KW-1185">Reference proteome</keyword>
<dbReference type="PROSITE" id="PS50222">
    <property type="entry name" value="EF_HAND_2"/>
    <property type="match status" value="2"/>
</dbReference>
<evidence type="ECO:0000313" key="5">
    <source>
        <dbReference type="EMBL" id="PLB48168.1"/>
    </source>
</evidence>
<evidence type="ECO:0000256" key="3">
    <source>
        <dbReference type="ARBA" id="ARBA00022837"/>
    </source>
</evidence>
<dbReference type="Pfam" id="PF00036">
    <property type="entry name" value="EF-hand_1"/>
    <property type="match status" value="1"/>
</dbReference>
<dbReference type="Pfam" id="PF13833">
    <property type="entry name" value="EF-hand_8"/>
    <property type="match status" value="1"/>
</dbReference>
<feature type="domain" description="EF-hand" evidence="4">
    <location>
        <begin position="90"/>
        <end position="125"/>
    </location>
</feature>
<dbReference type="InterPro" id="IPR011992">
    <property type="entry name" value="EF-hand-dom_pair"/>
</dbReference>
<keyword evidence="3" id="KW-0106">Calcium</keyword>